<dbReference type="InterPro" id="IPR011006">
    <property type="entry name" value="CheY-like_superfamily"/>
</dbReference>
<dbReference type="AlphaFoldDB" id="A0A7H1N3G1"/>
<evidence type="ECO:0000256" key="5">
    <source>
        <dbReference type="ARBA" id="ARBA00023163"/>
    </source>
</evidence>
<accession>A0A7H1N3G1</accession>
<dbReference type="GO" id="GO:0000156">
    <property type="term" value="F:phosphorelay response regulator activity"/>
    <property type="evidence" value="ECO:0007669"/>
    <property type="project" value="TreeGrafter"/>
</dbReference>
<dbReference type="PROSITE" id="PS50110">
    <property type="entry name" value="RESPONSE_REGULATORY"/>
    <property type="match status" value="1"/>
</dbReference>
<feature type="domain" description="Response regulatory" evidence="8">
    <location>
        <begin position="7"/>
        <end position="120"/>
    </location>
</feature>
<dbReference type="PROSITE" id="PS51755">
    <property type="entry name" value="OMPR_PHOB"/>
    <property type="match status" value="1"/>
</dbReference>
<keyword evidence="11" id="KW-1185">Reference proteome</keyword>
<dbReference type="Proteomes" id="UP000516369">
    <property type="component" value="Chromosome"/>
</dbReference>
<dbReference type="Gene3D" id="6.10.250.690">
    <property type="match status" value="1"/>
</dbReference>
<evidence type="ECO:0000256" key="7">
    <source>
        <dbReference type="PROSITE-ProRule" id="PRU01091"/>
    </source>
</evidence>
<dbReference type="SUPFAM" id="SSF46894">
    <property type="entry name" value="C-terminal effector domain of the bipartite response regulators"/>
    <property type="match status" value="1"/>
</dbReference>
<proteinExistence type="predicted"/>
<dbReference type="GO" id="GO:0005829">
    <property type="term" value="C:cytosol"/>
    <property type="evidence" value="ECO:0007669"/>
    <property type="project" value="TreeGrafter"/>
</dbReference>
<dbReference type="Pfam" id="PF00072">
    <property type="entry name" value="Response_reg"/>
    <property type="match status" value="1"/>
</dbReference>
<dbReference type="InterPro" id="IPR039420">
    <property type="entry name" value="WalR-like"/>
</dbReference>
<protein>
    <submittedName>
        <fullName evidence="10">Response regulator</fullName>
    </submittedName>
</protein>
<dbReference type="InterPro" id="IPR001789">
    <property type="entry name" value="Sig_transdc_resp-reg_receiver"/>
</dbReference>
<feature type="DNA-binding region" description="OmpR/PhoB-type" evidence="7">
    <location>
        <begin position="130"/>
        <end position="226"/>
    </location>
</feature>
<dbReference type="SUPFAM" id="SSF52172">
    <property type="entry name" value="CheY-like"/>
    <property type="match status" value="1"/>
</dbReference>
<keyword evidence="5" id="KW-0804">Transcription</keyword>
<dbReference type="InterPro" id="IPR016032">
    <property type="entry name" value="Sig_transdc_resp-reg_C-effctor"/>
</dbReference>
<dbReference type="GO" id="GO:0000976">
    <property type="term" value="F:transcription cis-regulatory region binding"/>
    <property type="evidence" value="ECO:0007669"/>
    <property type="project" value="TreeGrafter"/>
</dbReference>
<name>A0A7H1N3G1_9PROT</name>
<feature type="modified residue" description="4-aspartylphosphate" evidence="6">
    <location>
        <position position="56"/>
    </location>
</feature>
<evidence type="ECO:0000259" key="8">
    <source>
        <dbReference type="PROSITE" id="PS50110"/>
    </source>
</evidence>
<evidence type="ECO:0000256" key="4">
    <source>
        <dbReference type="ARBA" id="ARBA00023125"/>
    </source>
</evidence>
<evidence type="ECO:0000313" key="10">
    <source>
        <dbReference type="EMBL" id="QNT70247.1"/>
    </source>
</evidence>
<dbReference type="KEGG" id="dvn:HQ394_14050"/>
<dbReference type="GO" id="GO:0032993">
    <property type="term" value="C:protein-DNA complex"/>
    <property type="evidence" value="ECO:0007669"/>
    <property type="project" value="TreeGrafter"/>
</dbReference>
<keyword evidence="4 7" id="KW-0238">DNA-binding</keyword>
<dbReference type="RefSeq" id="WP_190260733.1">
    <property type="nucleotide sequence ID" value="NZ_CP053923.1"/>
</dbReference>
<sequence>MSIDQPHILLIDDDAKLRALLQRYLSDQGYLVAAASNAADARVKLTSITFDLIVLDLMMPGESGLDFAADFRRQSTVPILMLTAMGEVEDRIAGLERGADDYLVKPFEPRELLLRIGNILRRVPQTDGDAREVRMGEMVFDLEREELREGSEVVRLTSVETALLKALAARPGVPLSREELIGLTGAVGGDRAVDVQVTRLRRKIERESREPRYLQTVRGRGYVLKPD</sequence>
<dbReference type="EMBL" id="CP053923">
    <property type="protein sequence ID" value="QNT70247.1"/>
    <property type="molecule type" value="Genomic_DNA"/>
</dbReference>
<dbReference type="FunFam" id="3.40.50.2300:FF:000001">
    <property type="entry name" value="DNA-binding response regulator PhoB"/>
    <property type="match status" value="1"/>
</dbReference>
<evidence type="ECO:0000259" key="9">
    <source>
        <dbReference type="PROSITE" id="PS51755"/>
    </source>
</evidence>
<dbReference type="Gene3D" id="1.10.10.10">
    <property type="entry name" value="Winged helix-like DNA-binding domain superfamily/Winged helix DNA-binding domain"/>
    <property type="match status" value="1"/>
</dbReference>
<dbReference type="SMART" id="SM00448">
    <property type="entry name" value="REC"/>
    <property type="match status" value="1"/>
</dbReference>
<dbReference type="InterPro" id="IPR036388">
    <property type="entry name" value="WH-like_DNA-bd_sf"/>
</dbReference>
<evidence type="ECO:0000256" key="1">
    <source>
        <dbReference type="ARBA" id="ARBA00022553"/>
    </source>
</evidence>
<evidence type="ECO:0000256" key="6">
    <source>
        <dbReference type="PROSITE-ProRule" id="PRU00169"/>
    </source>
</evidence>
<keyword evidence="2" id="KW-0902">Two-component regulatory system</keyword>
<dbReference type="CDD" id="cd00383">
    <property type="entry name" value="trans_reg_C"/>
    <property type="match status" value="1"/>
</dbReference>
<reference evidence="10 11" key="1">
    <citation type="submission" date="2020-05" db="EMBL/GenBank/DDBJ databases">
        <title>Complete closed genome sequence of Defluviicoccus vanus.</title>
        <authorList>
            <person name="Bessarab I."/>
            <person name="Arumugam K."/>
            <person name="Maszenan A.M."/>
            <person name="Seviour R.J."/>
            <person name="Williams R.B."/>
        </authorList>
    </citation>
    <scope>NUCLEOTIDE SEQUENCE [LARGE SCALE GENOMIC DNA]</scope>
    <source>
        <strain evidence="10 11">Ben 114</strain>
    </source>
</reference>
<dbReference type="PANTHER" id="PTHR48111">
    <property type="entry name" value="REGULATOR OF RPOS"/>
    <property type="match status" value="1"/>
</dbReference>
<dbReference type="GO" id="GO:0006355">
    <property type="term" value="P:regulation of DNA-templated transcription"/>
    <property type="evidence" value="ECO:0007669"/>
    <property type="project" value="InterPro"/>
</dbReference>
<dbReference type="SMART" id="SM00862">
    <property type="entry name" value="Trans_reg_C"/>
    <property type="match status" value="1"/>
</dbReference>
<evidence type="ECO:0000256" key="3">
    <source>
        <dbReference type="ARBA" id="ARBA00023015"/>
    </source>
</evidence>
<keyword evidence="3" id="KW-0805">Transcription regulation</keyword>
<dbReference type="Pfam" id="PF00486">
    <property type="entry name" value="Trans_reg_C"/>
    <property type="match status" value="1"/>
</dbReference>
<gene>
    <name evidence="10" type="ORF">HQ394_14050</name>
</gene>
<evidence type="ECO:0000313" key="11">
    <source>
        <dbReference type="Proteomes" id="UP000516369"/>
    </source>
</evidence>
<evidence type="ECO:0000256" key="2">
    <source>
        <dbReference type="ARBA" id="ARBA00023012"/>
    </source>
</evidence>
<organism evidence="10 11">
    <name type="scientific">Defluviicoccus vanus</name>
    <dbReference type="NCBI Taxonomy" id="111831"/>
    <lineage>
        <taxon>Bacteria</taxon>
        <taxon>Pseudomonadati</taxon>
        <taxon>Pseudomonadota</taxon>
        <taxon>Alphaproteobacteria</taxon>
        <taxon>Rhodospirillales</taxon>
        <taxon>Rhodospirillaceae</taxon>
        <taxon>Defluviicoccus</taxon>
    </lineage>
</organism>
<dbReference type="PANTHER" id="PTHR48111:SF4">
    <property type="entry name" value="DNA-BINDING DUAL TRANSCRIPTIONAL REGULATOR OMPR"/>
    <property type="match status" value="1"/>
</dbReference>
<dbReference type="InterPro" id="IPR001867">
    <property type="entry name" value="OmpR/PhoB-type_DNA-bd"/>
</dbReference>
<keyword evidence="1 6" id="KW-0597">Phosphoprotein</keyword>
<dbReference type="Gene3D" id="3.40.50.2300">
    <property type="match status" value="1"/>
</dbReference>
<feature type="domain" description="OmpR/PhoB-type" evidence="9">
    <location>
        <begin position="130"/>
        <end position="226"/>
    </location>
</feature>